<dbReference type="SUPFAM" id="SSF49777">
    <property type="entry name" value="PEBP-like"/>
    <property type="match status" value="1"/>
</dbReference>
<evidence type="ECO:0000313" key="2">
    <source>
        <dbReference type="Proteomes" id="UP001328733"/>
    </source>
</evidence>
<keyword evidence="1" id="KW-0649">Protein kinase inhibitor</keyword>
<dbReference type="Proteomes" id="UP001328733">
    <property type="component" value="Unassembled WGS sequence"/>
</dbReference>
<dbReference type="GO" id="GO:0004860">
    <property type="term" value="F:protein kinase inhibitor activity"/>
    <property type="evidence" value="ECO:0007669"/>
    <property type="project" value="UniProtKB-KW"/>
</dbReference>
<dbReference type="AlphaFoldDB" id="A0AAW9QUT0"/>
<dbReference type="EMBL" id="JBAFSM010000034">
    <property type="protein sequence ID" value="MEG3438731.1"/>
    <property type="molecule type" value="Genomic_DNA"/>
</dbReference>
<dbReference type="PANTHER" id="PTHR30289:SF1">
    <property type="entry name" value="PEBP (PHOSPHATIDYLETHANOLAMINE-BINDING PROTEIN) FAMILY PROTEIN"/>
    <property type="match status" value="1"/>
</dbReference>
<accession>A0AAW9QUT0</accession>
<comment type="caution">
    <text evidence="1">The sequence shown here is derived from an EMBL/GenBank/DDBJ whole genome shotgun (WGS) entry which is preliminary data.</text>
</comment>
<dbReference type="Pfam" id="PF01161">
    <property type="entry name" value="PBP"/>
    <property type="match status" value="1"/>
</dbReference>
<gene>
    <name evidence="1" type="ORF">V0288_16510</name>
</gene>
<dbReference type="Gene3D" id="3.90.280.10">
    <property type="entry name" value="PEBP-like"/>
    <property type="match status" value="1"/>
</dbReference>
<dbReference type="NCBIfam" id="TIGR00481">
    <property type="entry name" value="YbhB/YbcL family Raf kinase inhibitor-like protein"/>
    <property type="match status" value="1"/>
</dbReference>
<reference evidence="1 2" key="1">
    <citation type="submission" date="2024-01" db="EMBL/GenBank/DDBJ databases">
        <title>Genomic insights into the taxonomy and metabolism of the cyanobacterium Pannus brasiliensis CCIBt3594.</title>
        <authorList>
            <person name="Machado M."/>
            <person name="Botero N.B."/>
            <person name="Andreote A.P.D."/>
            <person name="Feitosa A.M.T."/>
            <person name="Popin R."/>
            <person name="Sivonen K."/>
            <person name="Fiore M.F."/>
        </authorList>
    </citation>
    <scope>NUCLEOTIDE SEQUENCE [LARGE SCALE GENOMIC DNA]</scope>
    <source>
        <strain evidence="1 2">CCIBt3594</strain>
    </source>
</reference>
<proteinExistence type="predicted"/>
<dbReference type="CDD" id="cd00865">
    <property type="entry name" value="PEBP_bact_arch"/>
    <property type="match status" value="1"/>
</dbReference>
<keyword evidence="2" id="KW-1185">Reference proteome</keyword>
<dbReference type="InterPro" id="IPR036610">
    <property type="entry name" value="PEBP-like_sf"/>
</dbReference>
<dbReference type="InterPro" id="IPR008914">
    <property type="entry name" value="PEBP"/>
</dbReference>
<dbReference type="InterPro" id="IPR005247">
    <property type="entry name" value="YbhB_YbcL/LppC-like"/>
</dbReference>
<evidence type="ECO:0000313" key="1">
    <source>
        <dbReference type="EMBL" id="MEG3438731.1"/>
    </source>
</evidence>
<protein>
    <submittedName>
        <fullName evidence="1">YbhB/YbcL family Raf kinase inhibitor-like protein</fullName>
    </submittedName>
</protein>
<organism evidence="1 2">
    <name type="scientific">Pannus brasiliensis CCIBt3594</name>
    <dbReference type="NCBI Taxonomy" id="1427578"/>
    <lineage>
        <taxon>Bacteria</taxon>
        <taxon>Bacillati</taxon>
        <taxon>Cyanobacteriota</taxon>
        <taxon>Cyanophyceae</taxon>
        <taxon>Oscillatoriophycideae</taxon>
        <taxon>Chroococcales</taxon>
        <taxon>Microcystaceae</taxon>
        <taxon>Pannus</taxon>
    </lineage>
</organism>
<dbReference type="PANTHER" id="PTHR30289">
    <property type="entry name" value="UNCHARACTERIZED PROTEIN YBCL-RELATED"/>
    <property type="match status" value="1"/>
</dbReference>
<name>A0AAW9QUT0_9CHRO</name>
<sequence>MNLAMKRRVFLELAGKGAGLLGLFPFSDGSRQDVISLLPLGKMKLESSAFVTNGAIPSRYTCDGQDLSPPLAWDEPPAGTRSFALICDDPDAPGKTWVHWVVYNLPPATRSLPEKVSPNATVAGGGLQGKNDFGKSGYGGPCPPSGTHRYFFKLYALDRVLELSAGATKARVEEAIKGHVLAEVHLIGLYHRGR</sequence>